<dbReference type="GO" id="GO:0046872">
    <property type="term" value="F:metal ion binding"/>
    <property type="evidence" value="ECO:0007669"/>
    <property type="project" value="UniProtKB-KW"/>
</dbReference>
<protein>
    <recommendedName>
        <fullName evidence="5">Metallophosphoesterase</fullName>
    </recommendedName>
</protein>
<dbReference type="Gene3D" id="3.60.21.10">
    <property type="match status" value="1"/>
</dbReference>
<evidence type="ECO:0000256" key="2">
    <source>
        <dbReference type="PIRSR" id="PIRSR004789-51"/>
    </source>
</evidence>
<dbReference type="PIRSF" id="PIRSF004789">
    <property type="entry name" value="DR1281"/>
    <property type="match status" value="1"/>
</dbReference>
<dbReference type="EMBL" id="MHNL01000001">
    <property type="protein sequence ID" value="OGZ46234.1"/>
    <property type="molecule type" value="Genomic_DNA"/>
</dbReference>
<feature type="binding site" evidence="2">
    <location>
        <position position="39"/>
    </location>
    <ligand>
        <name>Fe cation</name>
        <dbReference type="ChEBI" id="CHEBI:24875"/>
        <label>1</label>
    </ligand>
</feature>
<dbReference type="STRING" id="1802115.A2756_06575"/>
<dbReference type="GO" id="GO:0004113">
    <property type="term" value="F:2',3'-cyclic-nucleotide 3'-phosphodiesterase activity"/>
    <property type="evidence" value="ECO:0007669"/>
    <property type="project" value="TreeGrafter"/>
</dbReference>
<dbReference type="Proteomes" id="UP000177785">
    <property type="component" value="Unassembled WGS sequence"/>
</dbReference>
<dbReference type="PANTHER" id="PTHR36303">
    <property type="entry name" value="2',3'-CYCLIC-NUCLEOTIDE 2'-PHOSPHODIESTERASE"/>
    <property type="match status" value="1"/>
</dbReference>
<feature type="binding site" evidence="2">
    <location>
        <position position="180"/>
    </location>
    <ligand>
        <name>Fe cation</name>
        <dbReference type="ChEBI" id="CHEBI:24875"/>
        <label>1</label>
    </ligand>
</feature>
<keyword evidence="2" id="KW-0479">Metal-binding</keyword>
<sequence>MKILYFADTVGKLGREGITRQLPLWRETYQPDVVIVNGENLAHGNGIGRTQAAEMFATGVDVLTGGNHSFEGQGSLEILADPEVPIIRPANTSSKLPGRGYICIPAKNGQKILIINLISQEAGRYHYDSPFDALDTILAKTTGEAKHILIDWHAETTSEKAVMGWYADGKVSAVVGSHTHIPTADAKILPQGTGYISDVGMTGPYNSVIGVDPSDSIERFTKQLPIKPKIIEQGPIEINAVFIETEPNTGKTVHIEHLRKVVEK</sequence>
<feature type="binding site" evidence="2">
    <location>
        <position position="40"/>
    </location>
    <ligand>
        <name>Fe cation</name>
        <dbReference type="ChEBI" id="CHEBI:24875"/>
        <label>1</label>
    </ligand>
</feature>
<gene>
    <name evidence="3" type="ORF">A2756_06575</name>
</gene>
<feature type="binding site" evidence="2">
    <location>
        <position position="153"/>
    </location>
    <ligand>
        <name>Fe cation</name>
        <dbReference type="ChEBI" id="CHEBI:24875"/>
        <label>2</label>
    </ligand>
</feature>
<dbReference type="AlphaFoldDB" id="A0A1G2G7K3"/>
<feature type="active site" description="Proton donor" evidence="1">
    <location>
        <position position="68"/>
    </location>
</feature>
<dbReference type="InterPro" id="IPR029052">
    <property type="entry name" value="Metallo-depent_PP-like"/>
</dbReference>
<evidence type="ECO:0000313" key="3">
    <source>
        <dbReference type="EMBL" id="OGZ46234.1"/>
    </source>
</evidence>
<reference evidence="3 4" key="1">
    <citation type="journal article" date="2016" name="Nat. Commun.">
        <title>Thousands of microbial genomes shed light on interconnected biogeochemical processes in an aquifer system.</title>
        <authorList>
            <person name="Anantharaman K."/>
            <person name="Brown C.T."/>
            <person name="Hug L.A."/>
            <person name="Sharon I."/>
            <person name="Castelle C.J."/>
            <person name="Probst A.J."/>
            <person name="Thomas B.C."/>
            <person name="Singh A."/>
            <person name="Wilkins M.J."/>
            <person name="Karaoz U."/>
            <person name="Brodie E.L."/>
            <person name="Williams K.H."/>
            <person name="Hubbard S.S."/>
            <person name="Banfield J.F."/>
        </authorList>
    </citation>
    <scope>NUCLEOTIDE SEQUENCE [LARGE SCALE GENOMIC DNA]</scope>
</reference>
<evidence type="ECO:0000256" key="1">
    <source>
        <dbReference type="PIRSR" id="PIRSR004789-50"/>
    </source>
</evidence>
<evidence type="ECO:0008006" key="5">
    <source>
        <dbReference type="Google" id="ProtNLM"/>
    </source>
</evidence>
<dbReference type="SUPFAM" id="SSF56300">
    <property type="entry name" value="Metallo-dependent phosphatases"/>
    <property type="match status" value="1"/>
</dbReference>
<dbReference type="Pfam" id="PF13277">
    <property type="entry name" value="YmdB"/>
    <property type="match status" value="1"/>
</dbReference>
<proteinExistence type="predicted"/>
<dbReference type="PANTHER" id="PTHR36303:SF1">
    <property type="entry name" value="2',3'-CYCLIC-NUCLEOTIDE 2'-PHOSPHODIESTERASE"/>
    <property type="match status" value="1"/>
</dbReference>
<comment type="caution">
    <text evidence="3">The sequence shown here is derived from an EMBL/GenBank/DDBJ whole genome shotgun (WGS) entry which is preliminary data.</text>
</comment>
<accession>A0A1G2G7K3</accession>
<organism evidence="3 4">
    <name type="scientific">Candidatus Ryanbacteria bacterium RIFCSPHIGHO2_01_FULL_48_27</name>
    <dbReference type="NCBI Taxonomy" id="1802115"/>
    <lineage>
        <taxon>Bacteria</taxon>
        <taxon>Candidatus Ryaniibacteriota</taxon>
    </lineage>
</organism>
<feature type="binding site" evidence="2">
    <location>
        <position position="8"/>
    </location>
    <ligand>
        <name>Fe cation</name>
        <dbReference type="ChEBI" id="CHEBI:24875"/>
        <label>1</label>
    </ligand>
</feature>
<feature type="binding site" evidence="2">
    <location>
        <position position="67"/>
    </location>
    <ligand>
        <name>Fe cation</name>
        <dbReference type="ChEBI" id="CHEBI:24875"/>
        <label>2</label>
    </ligand>
</feature>
<name>A0A1G2G7K3_9BACT</name>
<feature type="binding site" evidence="2">
    <location>
        <position position="178"/>
    </location>
    <ligand>
        <name>Fe cation</name>
        <dbReference type="ChEBI" id="CHEBI:24875"/>
        <label>2</label>
    </ligand>
</feature>
<evidence type="ECO:0000313" key="4">
    <source>
        <dbReference type="Proteomes" id="UP000177785"/>
    </source>
</evidence>
<dbReference type="InterPro" id="IPR005235">
    <property type="entry name" value="YmdB-like"/>
</dbReference>
<feature type="binding site" evidence="2">
    <location>
        <position position="39"/>
    </location>
    <ligand>
        <name>Fe cation</name>
        <dbReference type="ChEBI" id="CHEBI:24875"/>
        <label>2</label>
    </ligand>
</feature>